<protein>
    <submittedName>
        <fullName evidence="1">Uncharacterized protein</fullName>
    </submittedName>
</protein>
<evidence type="ECO:0000313" key="2">
    <source>
        <dbReference type="Proteomes" id="UP000614811"/>
    </source>
</evidence>
<reference evidence="1" key="2">
    <citation type="submission" date="2020-09" db="EMBL/GenBank/DDBJ databases">
        <authorList>
            <person name="Sun Q."/>
            <person name="Kim S."/>
        </authorList>
    </citation>
    <scope>NUCLEOTIDE SEQUENCE</scope>
    <source>
        <strain evidence="1">KCTC 12711</strain>
    </source>
</reference>
<dbReference type="Proteomes" id="UP000614811">
    <property type="component" value="Unassembled WGS sequence"/>
</dbReference>
<sequence>MGGCRVASAWGFVKVAGIWHAGTWEYLRPGQTTKKEKAFGGYCHFRSPINKLNKVNREIYGFMVSGVARDNLSGNNVRERTNVVLYRWDSGVVPFEWRWRHS</sequence>
<name>A0A918RTD9_9GAMM</name>
<evidence type="ECO:0000313" key="1">
    <source>
        <dbReference type="EMBL" id="GHA08655.1"/>
    </source>
</evidence>
<accession>A0A918RTD9</accession>
<gene>
    <name evidence="1" type="ORF">GCM10008090_18150</name>
</gene>
<organism evidence="1 2">
    <name type="scientific">Arenicella chitinivorans</name>
    <dbReference type="NCBI Taxonomy" id="1329800"/>
    <lineage>
        <taxon>Bacteria</taxon>
        <taxon>Pseudomonadati</taxon>
        <taxon>Pseudomonadota</taxon>
        <taxon>Gammaproteobacteria</taxon>
        <taxon>Arenicellales</taxon>
        <taxon>Arenicellaceae</taxon>
        <taxon>Arenicella</taxon>
    </lineage>
</organism>
<comment type="caution">
    <text evidence="1">The sequence shown here is derived from an EMBL/GenBank/DDBJ whole genome shotgun (WGS) entry which is preliminary data.</text>
</comment>
<dbReference type="AlphaFoldDB" id="A0A918RTD9"/>
<reference evidence="1" key="1">
    <citation type="journal article" date="2014" name="Int. J. Syst. Evol. Microbiol.">
        <title>Complete genome sequence of Corynebacterium casei LMG S-19264T (=DSM 44701T), isolated from a smear-ripened cheese.</title>
        <authorList>
            <consortium name="US DOE Joint Genome Institute (JGI-PGF)"/>
            <person name="Walter F."/>
            <person name="Albersmeier A."/>
            <person name="Kalinowski J."/>
            <person name="Ruckert C."/>
        </authorList>
    </citation>
    <scope>NUCLEOTIDE SEQUENCE</scope>
    <source>
        <strain evidence="1">KCTC 12711</strain>
    </source>
</reference>
<proteinExistence type="predicted"/>
<keyword evidence="2" id="KW-1185">Reference proteome</keyword>
<dbReference type="EMBL" id="BMXA01000002">
    <property type="protein sequence ID" value="GHA08655.1"/>
    <property type="molecule type" value="Genomic_DNA"/>
</dbReference>